<gene>
    <name evidence="2" type="ORF">V7x_10270</name>
</gene>
<accession>A0A5C6FVI8</accession>
<dbReference type="RefSeq" id="WP_146411553.1">
    <property type="nucleotide sequence ID" value="NZ_SJPZ01000001.1"/>
</dbReference>
<evidence type="ECO:0000313" key="3">
    <source>
        <dbReference type="Proteomes" id="UP000316476"/>
    </source>
</evidence>
<dbReference type="Proteomes" id="UP000316476">
    <property type="component" value="Unassembled WGS sequence"/>
</dbReference>
<organism evidence="2 3">
    <name type="scientific">Crateriforma conspicua</name>
    <dbReference type="NCBI Taxonomy" id="2527996"/>
    <lineage>
        <taxon>Bacteria</taxon>
        <taxon>Pseudomonadati</taxon>
        <taxon>Planctomycetota</taxon>
        <taxon>Planctomycetia</taxon>
        <taxon>Planctomycetales</taxon>
        <taxon>Planctomycetaceae</taxon>
        <taxon>Crateriforma</taxon>
    </lineage>
</organism>
<protein>
    <submittedName>
        <fullName evidence="2">Uncharacterized protein</fullName>
    </submittedName>
</protein>
<name>A0A5C6FVI8_9PLAN</name>
<dbReference type="EMBL" id="SJPZ01000001">
    <property type="protein sequence ID" value="TWU65480.1"/>
    <property type="molecule type" value="Genomic_DNA"/>
</dbReference>
<evidence type="ECO:0000313" key="2">
    <source>
        <dbReference type="EMBL" id="TWU65480.1"/>
    </source>
</evidence>
<reference evidence="2 3" key="1">
    <citation type="submission" date="2019-02" db="EMBL/GenBank/DDBJ databases">
        <title>Deep-cultivation of Planctomycetes and their phenomic and genomic characterization uncovers novel biology.</title>
        <authorList>
            <person name="Wiegand S."/>
            <person name="Jogler M."/>
            <person name="Boedeker C."/>
            <person name="Pinto D."/>
            <person name="Vollmers J."/>
            <person name="Rivas-Marin E."/>
            <person name="Kohn T."/>
            <person name="Peeters S.H."/>
            <person name="Heuer A."/>
            <person name="Rast P."/>
            <person name="Oberbeckmann S."/>
            <person name="Bunk B."/>
            <person name="Jeske O."/>
            <person name="Meyerdierks A."/>
            <person name="Storesund J.E."/>
            <person name="Kallscheuer N."/>
            <person name="Luecker S."/>
            <person name="Lage O.M."/>
            <person name="Pohl T."/>
            <person name="Merkel B.J."/>
            <person name="Hornburger P."/>
            <person name="Mueller R.-W."/>
            <person name="Bruemmer F."/>
            <person name="Labrenz M."/>
            <person name="Spormann A.M."/>
            <person name="Op Den Camp H."/>
            <person name="Overmann J."/>
            <person name="Amann R."/>
            <person name="Jetten M.S.M."/>
            <person name="Mascher T."/>
            <person name="Medema M.H."/>
            <person name="Devos D.P."/>
            <person name="Kaster A.-K."/>
            <person name="Ovreas L."/>
            <person name="Rohde M."/>
            <person name="Galperin M.Y."/>
            <person name="Jogler C."/>
        </authorList>
    </citation>
    <scope>NUCLEOTIDE SEQUENCE [LARGE SCALE GENOMIC DNA]</scope>
    <source>
        <strain evidence="2 3">V7</strain>
    </source>
</reference>
<evidence type="ECO:0000256" key="1">
    <source>
        <dbReference type="SAM" id="MobiDB-lite"/>
    </source>
</evidence>
<dbReference type="OrthoDB" id="282361at2"/>
<comment type="caution">
    <text evidence="2">The sequence shown here is derived from an EMBL/GenBank/DDBJ whole genome shotgun (WGS) entry which is preliminary data.</text>
</comment>
<feature type="region of interest" description="Disordered" evidence="1">
    <location>
        <begin position="88"/>
        <end position="112"/>
    </location>
</feature>
<proteinExistence type="predicted"/>
<sequence>MFPFQRAVASLTVLLLLIGNFAGWVHVGCVSSSHCMCIGETELCCSDDGHGHGTALGGHHASGHASDCCHHGHPPDVDQCQLPPGELTPDMLADAADEPSGDSSPAKSHDSDRCSVCQNFYTARNAAPVVVAAVCFGTIGVALDEIWVDVCLPRDVSLSSISLRGPPQV</sequence>
<dbReference type="AlphaFoldDB" id="A0A5C6FVI8"/>